<dbReference type="EMBL" id="JAFLCK010000007">
    <property type="protein sequence ID" value="MBN8660068.1"/>
    <property type="molecule type" value="Genomic_DNA"/>
</dbReference>
<proteinExistence type="predicted"/>
<protein>
    <submittedName>
        <fullName evidence="2">Uncharacterized protein</fullName>
    </submittedName>
</protein>
<name>A0A8J7PE29_9BACT</name>
<dbReference type="AlphaFoldDB" id="A0A8J7PE29"/>
<organism evidence="2 3">
    <name type="scientific">Candidatus Obscuribacter phosphatis</name>
    <dbReference type="NCBI Taxonomy" id="1906157"/>
    <lineage>
        <taxon>Bacteria</taxon>
        <taxon>Bacillati</taxon>
        <taxon>Candidatus Melainabacteria</taxon>
        <taxon>Candidatus Obscuribacterales</taxon>
        <taxon>Candidatus Obscuribacteraceae</taxon>
        <taxon>Candidatus Obscuribacter</taxon>
    </lineage>
</organism>
<comment type="caution">
    <text evidence="2">The sequence shown here is derived from an EMBL/GenBank/DDBJ whole genome shotgun (WGS) entry which is preliminary data.</text>
</comment>
<accession>A0A8J7PE29</accession>
<keyword evidence="1" id="KW-0472">Membrane</keyword>
<reference evidence="2" key="1">
    <citation type="submission" date="2021-02" db="EMBL/GenBank/DDBJ databases">
        <title>Genome-Resolved Metagenomics of a Microbial Community Performing Photosynthetic Biological Nutrient Removal.</title>
        <authorList>
            <person name="Mcdaniel E.A."/>
        </authorList>
    </citation>
    <scope>NUCLEOTIDE SEQUENCE</scope>
    <source>
        <strain evidence="2">UWPOB_OBS1</strain>
    </source>
</reference>
<evidence type="ECO:0000313" key="2">
    <source>
        <dbReference type="EMBL" id="MBN8660068.1"/>
    </source>
</evidence>
<keyword evidence="1" id="KW-0812">Transmembrane</keyword>
<feature type="transmembrane region" description="Helical" evidence="1">
    <location>
        <begin position="21"/>
        <end position="39"/>
    </location>
</feature>
<keyword evidence="1" id="KW-1133">Transmembrane helix</keyword>
<gene>
    <name evidence="2" type="ORF">J0M35_06865</name>
</gene>
<evidence type="ECO:0000256" key="1">
    <source>
        <dbReference type="SAM" id="Phobius"/>
    </source>
</evidence>
<sequence>MKPENQNNLDRSVTIKRKKQIPGILLGTIGLAFIALAFADPRFTVLGGPYGQPDPQPVTPPVVLPPVIFQPPVDRPPVVVPTDVTNSQLVAPTGFGNIPINPVDPHAMALLGVQLIPDSQFPPNDKVQQNEDWITVLSTEGSVFTKINNYTVDLKSGEILVSVKSPSKIAFVITPFGTLAFSANSDAMISYKDGVLRIMNFDGDGMAIKAQLNKGPFGGPADPTVTIASGYELVASENKIGNKELRPKDGIARRYSKVLEDGHLAISEFSVESAMKNCSMVADLSQKTSGVKERRILSDMSKMAAVLNYKHGTQGFSADK</sequence>
<evidence type="ECO:0000313" key="3">
    <source>
        <dbReference type="Proteomes" id="UP000664277"/>
    </source>
</evidence>
<dbReference type="Proteomes" id="UP000664277">
    <property type="component" value="Unassembled WGS sequence"/>
</dbReference>